<dbReference type="InterPro" id="IPR003165">
    <property type="entry name" value="Piwi"/>
</dbReference>
<dbReference type="EMBL" id="CAJNOQ010012429">
    <property type="protein sequence ID" value="CAF1299783.1"/>
    <property type="molecule type" value="Genomic_DNA"/>
</dbReference>
<gene>
    <name evidence="3" type="ORF">GPM918_LOCUS28461</name>
    <name evidence="2" type="ORF">OVA965_LOCUS22090</name>
    <name evidence="5" type="ORF">SRO942_LOCUS28963</name>
    <name evidence="4" type="ORF">TMI583_LOCUS22805</name>
</gene>
<dbReference type="PANTHER" id="PTHR22891">
    <property type="entry name" value="EUKARYOTIC TRANSLATION INITIATION FACTOR 2C"/>
    <property type="match status" value="1"/>
</dbReference>
<dbReference type="Proteomes" id="UP000681722">
    <property type="component" value="Unassembled WGS sequence"/>
</dbReference>
<name>A0A815DEG2_9BILA</name>
<comment type="caution">
    <text evidence="3">The sequence shown here is derived from an EMBL/GenBank/DDBJ whole genome shotgun (WGS) entry which is preliminary data.</text>
</comment>
<dbReference type="Proteomes" id="UP000682733">
    <property type="component" value="Unassembled WGS sequence"/>
</dbReference>
<reference evidence="3" key="1">
    <citation type="submission" date="2021-02" db="EMBL/GenBank/DDBJ databases">
        <authorList>
            <person name="Nowell W R."/>
        </authorList>
    </citation>
    <scope>NUCLEOTIDE SEQUENCE</scope>
</reference>
<evidence type="ECO:0000313" key="5">
    <source>
        <dbReference type="EMBL" id="CAF4121584.1"/>
    </source>
</evidence>
<protein>
    <recommendedName>
        <fullName evidence="1">Piwi domain-containing protein</fullName>
    </recommendedName>
</protein>
<evidence type="ECO:0000313" key="3">
    <source>
        <dbReference type="EMBL" id="CAF1299783.1"/>
    </source>
</evidence>
<dbReference type="EMBL" id="CAJOBC010036873">
    <property type="protein sequence ID" value="CAF4121584.1"/>
    <property type="molecule type" value="Genomic_DNA"/>
</dbReference>
<dbReference type="Pfam" id="PF02171">
    <property type="entry name" value="Piwi"/>
    <property type="match status" value="1"/>
</dbReference>
<dbReference type="EMBL" id="CAJOBA010033843">
    <property type="protein sequence ID" value="CAF3972708.1"/>
    <property type="molecule type" value="Genomic_DNA"/>
</dbReference>
<dbReference type="Gene3D" id="3.30.420.10">
    <property type="entry name" value="Ribonuclease H-like superfamily/Ribonuclease H"/>
    <property type="match status" value="1"/>
</dbReference>
<dbReference type="EMBL" id="CAJNOK010012321">
    <property type="protein sequence ID" value="CAF1160959.1"/>
    <property type="molecule type" value="Genomic_DNA"/>
</dbReference>
<sequence length="443" mass="50844">EFYKPTSFPKWVMINITDLSENDCLAFYNEFEKIANQRGITCPQPSFYTQYWNSRERCSPDIGQIIVDLKKFVESNVDCKFFVFILMDNSGHQYGPLKSLFELEFGIVTQMLKRKTVIKGTKKNSNEWNYGTIKNLVLKMNPKLDGINSILKVDNIIANFFSAGHGIMYCGADLSHAAPGTDNRDSVVAVVASADDIPNRYFKELRVQHRPPQAKGESWEYIVDLKNIMYQLILQYYKCHKSPPKAIVFYRDGISESEFDSVFEKELNSIRTACVDLCEAYRPHITYIVVQKRHRIRFFPKENENVKAGTVIDSDDVTHPFKYDFFLNSHHGSLGTSRPTHYYVLYDDNRLTPDQVQMLTYALCHTYGRCTRSVAIPAPVKYADLLARRAAYYLETNEMSDTKSIASGSRLIPLGQDIEVHNTITSEPIRLSENLAPDSPFFL</sequence>
<dbReference type="InterPro" id="IPR012337">
    <property type="entry name" value="RNaseH-like_sf"/>
</dbReference>
<dbReference type="PROSITE" id="PS50822">
    <property type="entry name" value="PIWI"/>
    <property type="match status" value="1"/>
</dbReference>
<dbReference type="Proteomes" id="UP000677228">
    <property type="component" value="Unassembled WGS sequence"/>
</dbReference>
<feature type="domain" description="Piwi" evidence="1">
    <location>
        <begin position="81"/>
        <end position="395"/>
    </location>
</feature>
<proteinExistence type="predicted"/>
<evidence type="ECO:0000313" key="4">
    <source>
        <dbReference type="EMBL" id="CAF3972708.1"/>
    </source>
</evidence>
<dbReference type="AlphaFoldDB" id="A0A815DEG2"/>
<dbReference type="SUPFAM" id="SSF53098">
    <property type="entry name" value="Ribonuclease H-like"/>
    <property type="match status" value="1"/>
</dbReference>
<dbReference type="Gene3D" id="3.40.50.2300">
    <property type="match status" value="1"/>
</dbReference>
<feature type="non-terminal residue" evidence="3">
    <location>
        <position position="443"/>
    </location>
</feature>
<dbReference type="GO" id="GO:0003676">
    <property type="term" value="F:nucleic acid binding"/>
    <property type="evidence" value="ECO:0007669"/>
    <property type="project" value="InterPro"/>
</dbReference>
<dbReference type="SMART" id="SM00950">
    <property type="entry name" value="Piwi"/>
    <property type="match status" value="1"/>
</dbReference>
<organism evidence="3 6">
    <name type="scientific">Didymodactylos carnosus</name>
    <dbReference type="NCBI Taxonomy" id="1234261"/>
    <lineage>
        <taxon>Eukaryota</taxon>
        <taxon>Metazoa</taxon>
        <taxon>Spiralia</taxon>
        <taxon>Gnathifera</taxon>
        <taxon>Rotifera</taxon>
        <taxon>Eurotatoria</taxon>
        <taxon>Bdelloidea</taxon>
        <taxon>Philodinida</taxon>
        <taxon>Philodinidae</taxon>
        <taxon>Didymodactylos</taxon>
    </lineage>
</organism>
<evidence type="ECO:0000313" key="2">
    <source>
        <dbReference type="EMBL" id="CAF1160959.1"/>
    </source>
</evidence>
<dbReference type="OrthoDB" id="10252740at2759"/>
<evidence type="ECO:0000313" key="6">
    <source>
        <dbReference type="Proteomes" id="UP000663829"/>
    </source>
</evidence>
<evidence type="ECO:0000259" key="1">
    <source>
        <dbReference type="PROSITE" id="PS50822"/>
    </source>
</evidence>
<dbReference type="Proteomes" id="UP000663829">
    <property type="component" value="Unassembled WGS sequence"/>
</dbReference>
<dbReference type="InterPro" id="IPR036397">
    <property type="entry name" value="RNaseH_sf"/>
</dbReference>
<keyword evidence="6" id="KW-1185">Reference proteome</keyword>
<accession>A0A815DEG2</accession>